<dbReference type="EMBL" id="CP065997">
    <property type="protein sequence ID" value="QQB34260.1"/>
    <property type="molecule type" value="Genomic_DNA"/>
</dbReference>
<sequence length="86" mass="9463">MHATLEAQSLVISAALAYLAHNSDNKNTLNEIRSQLDALANANKQLYPIHARDRGYAMEHIGTIFKDAEAMKNVEVPWANGRAESA</sequence>
<evidence type="ECO:0000313" key="2">
    <source>
        <dbReference type="Proteomes" id="UP000595231"/>
    </source>
</evidence>
<organism evidence="1 2">
    <name type="scientific">Achromobacter deleyi</name>
    <dbReference type="NCBI Taxonomy" id="1353891"/>
    <lineage>
        <taxon>Bacteria</taxon>
        <taxon>Pseudomonadati</taxon>
        <taxon>Pseudomonadota</taxon>
        <taxon>Betaproteobacteria</taxon>
        <taxon>Burkholderiales</taxon>
        <taxon>Alcaligenaceae</taxon>
        <taxon>Achromobacter</taxon>
    </lineage>
</organism>
<dbReference type="AlphaFoldDB" id="A0A7T4B234"/>
<gene>
    <name evidence="1" type="ORF">I6I07_27275</name>
</gene>
<dbReference type="Proteomes" id="UP000595231">
    <property type="component" value="Chromosome"/>
</dbReference>
<name>A0A7T4B234_9BURK</name>
<dbReference type="RefSeq" id="WP_198484462.1">
    <property type="nucleotide sequence ID" value="NZ_CP065997.1"/>
</dbReference>
<reference evidence="1 2" key="1">
    <citation type="submission" date="2020-12" db="EMBL/GenBank/DDBJ databases">
        <title>FDA dAtabase for Regulatory Grade micrObial Sequences (FDA-ARGOS): Supporting development and validation of Infectious Disease Dx tests.</title>
        <authorList>
            <person name="Sproer C."/>
            <person name="Gronow S."/>
            <person name="Severitt S."/>
            <person name="Schroder I."/>
            <person name="Tallon L."/>
            <person name="Sadzewicz L."/>
            <person name="Zhao X."/>
            <person name="Boylan J."/>
            <person name="Ott S."/>
            <person name="Bowen H."/>
            <person name="Vavikolanu K."/>
            <person name="Mehta A."/>
            <person name="Aluvathingal J."/>
            <person name="Nadendla S."/>
            <person name="Lowell S."/>
            <person name="Myers T."/>
            <person name="Yan Y."/>
            <person name="Sichtig H."/>
        </authorList>
    </citation>
    <scope>NUCLEOTIDE SEQUENCE [LARGE SCALE GENOMIC DNA]</scope>
    <source>
        <strain evidence="1 2">FDAARGOS_1050</strain>
    </source>
</reference>
<evidence type="ECO:0000313" key="1">
    <source>
        <dbReference type="EMBL" id="QQB34260.1"/>
    </source>
</evidence>
<protein>
    <submittedName>
        <fullName evidence="1">Uncharacterized protein</fullName>
    </submittedName>
</protein>
<accession>A0A7T4B234</accession>
<proteinExistence type="predicted"/>